<dbReference type="CDD" id="cd09111">
    <property type="entry name" value="PLDc_ymdC_like_1"/>
    <property type="match status" value="1"/>
</dbReference>
<dbReference type="PANTHER" id="PTHR21248">
    <property type="entry name" value="CARDIOLIPIN SYNTHASE"/>
    <property type="match status" value="1"/>
</dbReference>
<dbReference type="SMART" id="SM00155">
    <property type="entry name" value="PLDc"/>
    <property type="match status" value="2"/>
</dbReference>
<dbReference type="RefSeq" id="WP_162336330.1">
    <property type="nucleotide sequence ID" value="NZ_CP171632.1"/>
</dbReference>
<dbReference type="InterPro" id="IPR001736">
    <property type="entry name" value="PLipase_D/transphosphatidylase"/>
</dbReference>
<dbReference type="Proteomes" id="UP000781710">
    <property type="component" value="Unassembled WGS sequence"/>
</dbReference>
<dbReference type="PANTHER" id="PTHR21248:SF12">
    <property type="entry name" value="CARDIOLIPIN SYNTHASE C"/>
    <property type="match status" value="1"/>
</dbReference>
<dbReference type="InterPro" id="IPR025202">
    <property type="entry name" value="PLD-like_dom"/>
</dbReference>
<feature type="domain" description="PLD phosphodiesterase" evidence="1">
    <location>
        <begin position="407"/>
        <end position="434"/>
    </location>
</feature>
<dbReference type="SUPFAM" id="SSF56024">
    <property type="entry name" value="Phospholipase D/nuclease"/>
    <property type="match status" value="2"/>
</dbReference>
<name>A0ABQ6ZL44_9GAMM</name>
<protein>
    <submittedName>
        <fullName evidence="2">Phospholipase D family protein</fullName>
    </submittedName>
</protein>
<reference evidence="2 3" key="1">
    <citation type="submission" date="2017-10" db="EMBL/GenBank/DDBJ databases">
        <title>Whole genome sequencing of members of genus Pseudoxanthomonas.</title>
        <authorList>
            <person name="Kumar S."/>
            <person name="Bansal K."/>
            <person name="Kaur A."/>
            <person name="Patil P."/>
            <person name="Sharma S."/>
            <person name="Patil P.B."/>
        </authorList>
    </citation>
    <scope>NUCLEOTIDE SEQUENCE [LARGE SCALE GENOMIC DNA]</scope>
    <source>
        <strain evidence="2 3">DSM 17109</strain>
    </source>
</reference>
<evidence type="ECO:0000313" key="3">
    <source>
        <dbReference type="Proteomes" id="UP000781710"/>
    </source>
</evidence>
<dbReference type="EMBL" id="PDWW01000002">
    <property type="protein sequence ID" value="KAF1726978.1"/>
    <property type="molecule type" value="Genomic_DNA"/>
</dbReference>
<sequence length="516" mass="55970">MRKWLRRLGIAVLVLGVASGVALYSYGRFAEGARGPASQALPTAADATTLDRAIAPLLRERGGQSGMALLSDNLDAFTVRAATARAAGRSLDLQYYIWNHDFTGNLLSYEVLRAADRGVRVRLLLDDMTAHGKDSHLAALDAHANIEVRLFNPSRSRAGVLGRATEMLLRPMAMNRRMHNKAWIADGRVAVVGGRNVGDEYFDAAAQTNFMDLDAVLIGPAVAQTSAIFDDFWNSASVIPLSALTTAEPDALEKLRENGDAGYRSAQAADYVARLRGTPGVRALVGGNALHWLDEVGVYSDPASKGQGEGQGQWLVHRLGRAMGEAKRELRVISPYFVPGTEGTRWLVGKRAEGVDVSVLTNSLAANDVMAVHGGYAPYRMPLLEGGVDLFELMPHGQQDSSLFGSSGASLHTKAFAVDGEGGFIGSFNLDPRSVNLNTEMGVLFRDRSAAAALLRSYEAKIAADRSYRVRLQDGALRWEDASTQPPRVWDREPEASVWRRWTARAVGWLPVESQL</sequence>
<organism evidence="2 3">
    <name type="scientific">Pseudoxanthomonas japonensis</name>
    <dbReference type="NCBI Taxonomy" id="69284"/>
    <lineage>
        <taxon>Bacteria</taxon>
        <taxon>Pseudomonadati</taxon>
        <taxon>Pseudomonadota</taxon>
        <taxon>Gammaproteobacteria</taxon>
        <taxon>Lysobacterales</taxon>
        <taxon>Lysobacteraceae</taxon>
        <taxon>Pseudoxanthomonas</taxon>
    </lineage>
</organism>
<dbReference type="Gene3D" id="3.30.870.10">
    <property type="entry name" value="Endonuclease Chain A"/>
    <property type="match status" value="2"/>
</dbReference>
<feature type="domain" description="PLD phosphodiesterase" evidence="1">
    <location>
        <begin position="174"/>
        <end position="201"/>
    </location>
</feature>
<gene>
    <name evidence="2" type="ORF">CSC78_02440</name>
</gene>
<proteinExistence type="predicted"/>
<keyword evidence="3" id="KW-1185">Reference proteome</keyword>
<dbReference type="CDD" id="cd09113">
    <property type="entry name" value="PLDc_ymdC_like_2"/>
    <property type="match status" value="1"/>
</dbReference>
<comment type="caution">
    <text evidence="2">The sequence shown here is derived from an EMBL/GenBank/DDBJ whole genome shotgun (WGS) entry which is preliminary data.</text>
</comment>
<dbReference type="Pfam" id="PF13091">
    <property type="entry name" value="PLDc_2"/>
    <property type="match status" value="2"/>
</dbReference>
<dbReference type="PROSITE" id="PS50035">
    <property type="entry name" value="PLD"/>
    <property type="match status" value="2"/>
</dbReference>
<evidence type="ECO:0000259" key="1">
    <source>
        <dbReference type="PROSITE" id="PS50035"/>
    </source>
</evidence>
<evidence type="ECO:0000313" key="2">
    <source>
        <dbReference type="EMBL" id="KAF1726978.1"/>
    </source>
</evidence>
<accession>A0ABQ6ZL44</accession>